<keyword evidence="1 5" id="KW-1003">Cell membrane</keyword>
<organism evidence="7 8">
    <name type="scientific">Filomicrobium insigne</name>
    <dbReference type="NCBI Taxonomy" id="418854"/>
    <lineage>
        <taxon>Bacteria</taxon>
        <taxon>Pseudomonadati</taxon>
        <taxon>Pseudomonadota</taxon>
        <taxon>Alphaproteobacteria</taxon>
        <taxon>Hyphomicrobiales</taxon>
        <taxon>Hyphomicrobiaceae</taxon>
        <taxon>Filomicrobium</taxon>
    </lineage>
</organism>
<comment type="function">
    <text evidence="5">Plays a role in cell envelope biogenesis, maintenance of cell envelope integrity and membrane homeostasis.</text>
</comment>
<dbReference type="EMBL" id="FNJC01000005">
    <property type="protein sequence ID" value="SDP58276.1"/>
    <property type="molecule type" value="Genomic_DNA"/>
</dbReference>
<feature type="transmembrane region" description="Helical" evidence="5">
    <location>
        <begin position="175"/>
        <end position="197"/>
    </location>
</feature>
<comment type="similarity">
    <text evidence="5">Belongs to the YciB family.</text>
</comment>
<name>A0A1H0TXL9_9HYPH</name>
<dbReference type="NCBIfam" id="TIGR00997">
    <property type="entry name" value="ispZ"/>
    <property type="match status" value="1"/>
</dbReference>
<evidence type="ECO:0000256" key="4">
    <source>
        <dbReference type="ARBA" id="ARBA00023136"/>
    </source>
</evidence>
<keyword evidence="5" id="KW-0997">Cell inner membrane</keyword>
<dbReference type="PANTHER" id="PTHR36917:SF1">
    <property type="entry name" value="INNER MEMBRANE-SPANNING PROTEIN YCIB"/>
    <property type="match status" value="1"/>
</dbReference>
<keyword evidence="2 5" id="KW-0812">Transmembrane</keyword>
<keyword evidence="3 5" id="KW-1133">Transmembrane helix</keyword>
<comment type="caution">
    <text evidence="7">The sequence shown here is derived from an EMBL/GenBank/DDBJ whole genome shotgun (WGS) entry which is preliminary data.</text>
</comment>
<feature type="transmembrane region" description="Helical" evidence="5">
    <location>
        <begin position="78"/>
        <end position="97"/>
    </location>
</feature>
<feature type="transmembrane region" description="Helical" evidence="5">
    <location>
        <begin position="149"/>
        <end position="169"/>
    </location>
</feature>
<evidence type="ECO:0000256" key="3">
    <source>
        <dbReference type="ARBA" id="ARBA00022989"/>
    </source>
</evidence>
<keyword evidence="8" id="KW-1185">Reference proteome</keyword>
<feature type="transmembrane region" description="Helical" evidence="5">
    <location>
        <begin position="109"/>
        <end position="128"/>
    </location>
</feature>
<feature type="compositionally biased region" description="Polar residues" evidence="6">
    <location>
        <begin position="1"/>
        <end position="16"/>
    </location>
</feature>
<evidence type="ECO:0000256" key="5">
    <source>
        <dbReference type="HAMAP-Rule" id="MF_00189"/>
    </source>
</evidence>
<dbReference type="Pfam" id="PF04279">
    <property type="entry name" value="IspA"/>
    <property type="match status" value="1"/>
</dbReference>
<dbReference type="HAMAP" id="MF_00189">
    <property type="entry name" value="YciB"/>
    <property type="match status" value="1"/>
</dbReference>
<evidence type="ECO:0000256" key="1">
    <source>
        <dbReference type="ARBA" id="ARBA00022475"/>
    </source>
</evidence>
<reference evidence="7 8" key="1">
    <citation type="submission" date="2016-10" db="EMBL/GenBank/DDBJ databases">
        <authorList>
            <person name="Varghese N."/>
            <person name="Submissions S."/>
        </authorList>
    </citation>
    <scope>NUCLEOTIDE SEQUENCE [LARGE SCALE GENOMIC DNA]</scope>
    <source>
        <strain evidence="7 8">CGMCC 1.6497</strain>
    </source>
</reference>
<dbReference type="InterPro" id="IPR006008">
    <property type="entry name" value="YciB"/>
</dbReference>
<feature type="transmembrane region" description="Helical" evidence="5">
    <location>
        <begin position="51"/>
        <end position="71"/>
    </location>
</feature>
<evidence type="ECO:0000256" key="6">
    <source>
        <dbReference type="SAM" id="MobiDB-lite"/>
    </source>
</evidence>
<evidence type="ECO:0000256" key="2">
    <source>
        <dbReference type="ARBA" id="ARBA00022692"/>
    </source>
</evidence>
<accession>A0A1H0TXL9</accession>
<feature type="region of interest" description="Disordered" evidence="6">
    <location>
        <begin position="1"/>
        <end position="22"/>
    </location>
</feature>
<protein>
    <recommendedName>
        <fullName evidence="5">Inner membrane-spanning protein YciB</fullName>
    </recommendedName>
</protein>
<evidence type="ECO:0000313" key="8">
    <source>
        <dbReference type="Proteomes" id="UP000198795"/>
    </source>
</evidence>
<dbReference type="Proteomes" id="UP000198795">
    <property type="component" value="Unassembled WGS sequence"/>
</dbReference>
<gene>
    <name evidence="5" type="primary">yciB</name>
    <name evidence="7" type="ORF">SAMN04488061_3404</name>
</gene>
<evidence type="ECO:0000313" key="7">
    <source>
        <dbReference type="EMBL" id="SDP58276.1"/>
    </source>
</evidence>
<keyword evidence="4 5" id="KW-0472">Membrane</keyword>
<dbReference type="NCBIfam" id="NF001323">
    <property type="entry name" value="PRK00259.1-1"/>
    <property type="match status" value="1"/>
</dbReference>
<dbReference type="PANTHER" id="PTHR36917">
    <property type="entry name" value="INTRACELLULAR SEPTATION PROTEIN A-RELATED"/>
    <property type="match status" value="1"/>
</dbReference>
<comment type="subcellular location">
    <subcellularLocation>
        <location evidence="5">Cell inner membrane</location>
        <topology evidence="5">Multi-pass membrane protein</topology>
    </subcellularLocation>
</comment>
<sequence>MTNSAAPDSRNNTKPVQSDAEPAVGGAQLGKMLLEVGPLGVFFFANSQGGIFWGTGCFMAATLVALSLSFIIYKKIPIMPLISGVFILVFGALTLWLHDDLFIKIKPTLVNTLFGSILAAGLFFNQYLLKYVFGEVFRLRDEGWKLLTIRWAMFFFLLAALNEIVWRNFSDEFWISFKLFGIMPLTLVFAMSQVGLLKKYDASPKTP</sequence>
<proteinExistence type="inferred from homology"/>
<dbReference type="RefSeq" id="WP_090230495.1">
    <property type="nucleotide sequence ID" value="NZ_FNJC01000005.1"/>
</dbReference>